<evidence type="ECO:0000313" key="1">
    <source>
        <dbReference type="EMBL" id="KAI9896739.1"/>
    </source>
</evidence>
<keyword evidence="2" id="KW-1185">Reference proteome</keyword>
<comment type="caution">
    <text evidence="1">The sequence shown here is derived from an EMBL/GenBank/DDBJ whole genome shotgun (WGS) entry which is preliminary data.</text>
</comment>
<organism evidence="1 2">
    <name type="scientific">Trichothecium roseum</name>
    <dbReference type="NCBI Taxonomy" id="47278"/>
    <lineage>
        <taxon>Eukaryota</taxon>
        <taxon>Fungi</taxon>
        <taxon>Dikarya</taxon>
        <taxon>Ascomycota</taxon>
        <taxon>Pezizomycotina</taxon>
        <taxon>Sordariomycetes</taxon>
        <taxon>Hypocreomycetidae</taxon>
        <taxon>Hypocreales</taxon>
        <taxon>Hypocreales incertae sedis</taxon>
        <taxon>Trichothecium</taxon>
    </lineage>
</organism>
<reference evidence="1" key="1">
    <citation type="submission" date="2022-10" db="EMBL/GenBank/DDBJ databases">
        <title>Complete Genome of Trichothecium roseum strain YXFP-22015, a Plant Pathogen Isolated from Citrus.</title>
        <authorList>
            <person name="Wang Y."/>
            <person name="Zhu L."/>
        </authorList>
    </citation>
    <scope>NUCLEOTIDE SEQUENCE</scope>
    <source>
        <strain evidence="1">YXFP-22015</strain>
    </source>
</reference>
<name>A0ACC0UT78_9HYPO</name>
<protein>
    <submittedName>
        <fullName evidence="1">Uncharacterized protein</fullName>
    </submittedName>
</protein>
<gene>
    <name evidence="1" type="ORF">N3K66_008911</name>
</gene>
<dbReference type="Proteomes" id="UP001163324">
    <property type="component" value="Chromosome 9"/>
</dbReference>
<sequence>MPYISTSRPALSEVLPPLILGTATFNTQYNPDPSQIPYSSIVHRALATHGIAAFDTSPYYGPSEVLLGNALESLGDDVAPRDSYMIITKAGRIGPDVFDYSPAGIAASVRRSLTRLRTSHLDLVYAHDAEFVTPAETLDAVRELRRLRDEEGLIRYVGVSGYPVDVLADLAEMILRETGEPLDAVLSYNHFCVQNTKLGQPGLLERFQDAGVCCLLNASILGMGLITTRGVDAGPMVNWHPAPSELRSRCHNLASIAEAEGEHLEEVAIRWSLGNWARLGAPFGTSRFDRKTQAGWPDDSEGSKTKMGVSVMGVSTIAELDETYNVWRSVVDTSGDEARVQKQDKVVRLVEGSMWPSLGEWKNYSWHSGKSKEERLAATLEMETTKKKTTAKVVPAGLQKLEAVPALVDR</sequence>
<proteinExistence type="predicted"/>
<evidence type="ECO:0000313" key="2">
    <source>
        <dbReference type="Proteomes" id="UP001163324"/>
    </source>
</evidence>
<accession>A0ACC0UT78</accession>
<dbReference type="EMBL" id="CM047948">
    <property type="protein sequence ID" value="KAI9896739.1"/>
    <property type="molecule type" value="Genomic_DNA"/>
</dbReference>